<dbReference type="Pfam" id="PF00232">
    <property type="entry name" value="Glyco_hydro_1"/>
    <property type="match status" value="1"/>
</dbReference>
<sequence>MLNTLSFPEIKFPEGFVWGSATAAHQIEGDDINSENWYAEEQYKEKSGKACNSYCLYKEDIELLKEIGHRAYRFSIPWSRIEPAEGKFCKQALDHYQDLLCCLKEAGIKSFVTLLHGSMPQWLALKGGFLKRENIRYFERYVEYVVKVLHPYVDSWMVINEFNIAGSDANNEYALIRANNLIAHAKGYHIIKSFCNKPVSSAHALRCSQPENPFDKFDCIFAELDDWKTNEFFFHAIRTGEIVLPYTEGEYVPELRDSLDYWAVNYYNRNIISARKKSSASVWYTATHQKMIDKDFYLEEVFPEGLLNGLQRLKDKPVYITENGICCDDDRWRILKLASDLAAISDAIKKGVDVRGYLHWTTMDNYEWSSFVPRFGLVHVDFKTFKRTPKNSAWFYKELIELNGFDGTLVQKYIPELPVLKLY</sequence>
<dbReference type="InterPro" id="IPR017853">
    <property type="entry name" value="GH"/>
</dbReference>
<dbReference type="InterPro" id="IPR001360">
    <property type="entry name" value="Glyco_hydro_1"/>
</dbReference>
<protein>
    <submittedName>
        <fullName evidence="6">Glycoside hydrolase family 1 protein</fullName>
    </submittedName>
</protein>
<organism evidence="6 7">
    <name type="scientific">Victivallis lenta</name>
    <dbReference type="NCBI Taxonomy" id="2606640"/>
    <lineage>
        <taxon>Bacteria</taxon>
        <taxon>Pseudomonadati</taxon>
        <taxon>Lentisphaerota</taxon>
        <taxon>Lentisphaeria</taxon>
        <taxon>Victivallales</taxon>
        <taxon>Victivallaceae</taxon>
        <taxon>Victivallis</taxon>
    </lineage>
</organism>
<dbReference type="InterPro" id="IPR018120">
    <property type="entry name" value="Glyco_hydro_1_AS"/>
</dbReference>
<evidence type="ECO:0000256" key="3">
    <source>
        <dbReference type="ARBA" id="ARBA00023295"/>
    </source>
</evidence>
<dbReference type="PANTHER" id="PTHR10353:SF209">
    <property type="entry name" value="GALACTOLIPID GALACTOSYLTRANSFERASE SFR2, CHLOROPLASTIC"/>
    <property type="match status" value="1"/>
</dbReference>
<keyword evidence="7" id="KW-1185">Reference proteome</keyword>
<dbReference type="PANTHER" id="PTHR10353">
    <property type="entry name" value="GLYCOSYL HYDROLASE"/>
    <property type="match status" value="1"/>
</dbReference>
<reference evidence="6 7" key="1">
    <citation type="submission" date="2019-08" db="EMBL/GenBank/DDBJ databases">
        <title>In-depth cultivation of the pig gut microbiome towards novel bacterial diversity and tailored functional studies.</title>
        <authorList>
            <person name="Wylensek D."/>
            <person name="Hitch T.C.A."/>
            <person name="Clavel T."/>
        </authorList>
    </citation>
    <scope>NUCLEOTIDE SEQUENCE [LARGE SCALE GENOMIC DNA]</scope>
    <source>
        <strain evidence="6 7">BBE-744-WT-12</strain>
    </source>
</reference>
<keyword evidence="3" id="KW-0326">Glycosidase</keyword>
<evidence type="ECO:0000256" key="2">
    <source>
        <dbReference type="ARBA" id="ARBA00022801"/>
    </source>
</evidence>
<evidence type="ECO:0000256" key="1">
    <source>
        <dbReference type="ARBA" id="ARBA00010838"/>
    </source>
</evidence>
<dbReference type="PRINTS" id="PR00131">
    <property type="entry name" value="GLHYDRLASE1"/>
</dbReference>
<dbReference type="RefSeq" id="WP_154420678.1">
    <property type="nucleotide sequence ID" value="NZ_VUNS01000039.1"/>
</dbReference>
<dbReference type="Gene3D" id="3.20.20.80">
    <property type="entry name" value="Glycosidases"/>
    <property type="match status" value="1"/>
</dbReference>
<evidence type="ECO:0000256" key="5">
    <source>
        <dbReference type="RuleBase" id="RU003690"/>
    </source>
</evidence>
<evidence type="ECO:0000256" key="4">
    <source>
        <dbReference type="PROSITE-ProRule" id="PRU10055"/>
    </source>
</evidence>
<dbReference type="AlphaFoldDB" id="A0A844G8I9"/>
<accession>A0A844G8I9</accession>
<dbReference type="GO" id="GO:0008422">
    <property type="term" value="F:beta-glucosidase activity"/>
    <property type="evidence" value="ECO:0007669"/>
    <property type="project" value="TreeGrafter"/>
</dbReference>
<feature type="active site" description="Nucleophile" evidence="4">
    <location>
        <position position="322"/>
    </location>
</feature>
<dbReference type="SUPFAM" id="SSF51445">
    <property type="entry name" value="(Trans)glycosidases"/>
    <property type="match status" value="1"/>
</dbReference>
<gene>
    <name evidence="6" type="ORF">FYJ85_20965</name>
</gene>
<dbReference type="GO" id="GO:0005975">
    <property type="term" value="P:carbohydrate metabolic process"/>
    <property type="evidence" value="ECO:0007669"/>
    <property type="project" value="InterPro"/>
</dbReference>
<name>A0A844G8I9_9BACT</name>
<evidence type="ECO:0000313" key="7">
    <source>
        <dbReference type="Proteomes" id="UP000435649"/>
    </source>
</evidence>
<comment type="similarity">
    <text evidence="1 5">Belongs to the glycosyl hydrolase 1 family.</text>
</comment>
<keyword evidence="2 6" id="KW-0378">Hydrolase</keyword>
<proteinExistence type="inferred from homology"/>
<dbReference type="EMBL" id="VUNS01000039">
    <property type="protein sequence ID" value="MST99503.1"/>
    <property type="molecule type" value="Genomic_DNA"/>
</dbReference>
<evidence type="ECO:0000313" key="6">
    <source>
        <dbReference type="EMBL" id="MST99503.1"/>
    </source>
</evidence>
<dbReference type="PROSITE" id="PS00572">
    <property type="entry name" value="GLYCOSYL_HYDROL_F1_1"/>
    <property type="match status" value="1"/>
</dbReference>
<comment type="caution">
    <text evidence="6">The sequence shown here is derived from an EMBL/GenBank/DDBJ whole genome shotgun (WGS) entry which is preliminary data.</text>
</comment>
<dbReference type="Proteomes" id="UP000435649">
    <property type="component" value="Unassembled WGS sequence"/>
</dbReference>